<dbReference type="RefSeq" id="WP_135480953.1">
    <property type="nucleotide sequence ID" value="NZ_SIJK02000064.1"/>
</dbReference>
<comment type="caution">
    <text evidence="3">The sequence shown here is derived from an EMBL/GenBank/DDBJ whole genome shotgun (WGS) entry which is preliminary data.</text>
</comment>
<dbReference type="EMBL" id="SIJK02000064">
    <property type="protein sequence ID" value="MBP1468318.1"/>
    <property type="molecule type" value="Genomic_DNA"/>
</dbReference>
<organism evidence="3 4">
    <name type="scientific">Candidatus Chloroploca mongolica</name>
    <dbReference type="NCBI Taxonomy" id="2528176"/>
    <lineage>
        <taxon>Bacteria</taxon>
        <taxon>Bacillati</taxon>
        <taxon>Chloroflexota</taxon>
        <taxon>Chloroflexia</taxon>
        <taxon>Chloroflexales</taxon>
        <taxon>Chloroflexineae</taxon>
        <taxon>Oscillochloridaceae</taxon>
        <taxon>Candidatus Chloroploca</taxon>
    </lineage>
</organism>
<accession>A0ABS4DFU4</accession>
<keyword evidence="4" id="KW-1185">Reference proteome</keyword>
<dbReference type="NCBIfam" id="NF033611">
    <property type="entry name" value="SAVED"/>
    <property type="match status" value="1"/>
</dbReference>
<evidence type="ECO:0000259" key="1">
    <source>
        <dbReference type="Pfam" id="PF18145"/>
    </source>
</evidence>
<dbReference type="Pfam" id="PF19956">
    <property type="entry name" value="EAD2"/>
    <property type="match status" value="1"/>
</dbReference>
<name>A0ABS4DFU4_9CHLR</name>
<evidence type="ECO:0000313" key="3">
    <source>
        <dbReference type="EMBL" id="MBP1468318.1"/>
    </source>
</evidence>
<dbReference type="Pfam" id="PF18145">
    <property type="entry name" value="SAVED"/>
    <property type="match status" value="1"/>
</dbReference>
<reference evidence="3 4" key="1">
    <citation type="submission" date="2021-03" db="EMBL/GenBank/DDBJ databases">
        <authorList>
            <person name="Grouzdev D.S."/>
        </authorList>
    </citation>
    <scope>NUCLEOTIDE SEQUENCE [LARGE SCALE GENOMIC DNA]</scope>
    <source>
        <strain evidence="3 4">M50-1</strain>
    </source>
</reference>
<proteinExistence type="predicted"/>
<feature type="domain" description="Effector-associated" evidence="2">
    <location>
        <begin position="13"/>
        <end position="90"/>
    </location>
</feature>
<protein>
    <submittedName>
        <fullName evidence="3">SAVED domain-containing protein</fullName>
    </submittedName>
</protein>
<evidence type="ECO:0000313" key="4">
    <source>
        <dbReference type="Proteomes" id="UP001193081"/>
    </source>
</evidence>
<sequence length="549" mass="60901">MRQLTIQERGQLVELLLACPAMQDSHQRGSVLDFLETHVRNAIPRHAQSRADALSIVTTCNNYRGAMEALLDGVRFFDGGSAPMQAVDDFWHALVLADEDLFPEGDPSSRSAYDADFIELLRQKLVTEHQFHDVSRDARHAAFALIGFRETPLTIDLVAFVFADGLTHEEIVALRTSFFEITRRLPHNYRLRPGLRNPNGLLCFVFVHGCPEQMGIFIQKQSQISHASPDGGVIVSWSLDMQTHHVRVHNNPVSLVPPVIILVKTVFPGRDWLLGCVREHHAQVSAAEQPASTVATIAAPQQSMVAVCLAAHPKLRSGIDARPDEVLIDWIEAFGSGDPTPLTWEQQLFPDLERYVRMFRREQKSVLALRAFARNAAGLAFGAVFCQRAGFQIHYTDNRDQVWRTDAAVSIPAPLTLTETLVDNDGDDRVVELAVTQGAARVTEAVDQWLATRSDQVAAETHRRIGTRLLLALHREPYELTPEEGAAIAQQVCALLSTQSRPGATIHLFGALPLGVSILIGWGLKAGSPIQWYELNSEGHYQAAYVLRP</sequence>
<evidence type="ECO:0000259" key="2">
    <source>
        <dbReference type="Pfam" id="PF19956"/>
    </source>
</evidence>
<dbReference type="InterPro" id="IPR040836">
    <property type="entry name" value="SAVED"/>
</dbReference>
<gene>
    <name evidence="3" type="ORF">EYB53_021585</name>
</gene>
<feature type="domain" description="SMODS-associated and fused to various effectors" evidence="1">
    <location>
        <begin position="361"/>
        <end position="545"/>
    </location>
</feature>
<dbReference type="InterPro" id="IPR045431">
    <property type="entry name" value="EAD2"/>
</dbReference>
<dbReference type="Proteomes" id="UP001193081">
    <property type="component" value="Unassembled WGS sequence"/>
</dbReference>